<evidence type="ECO:0000313" key="3">
    <source>
        <dbReference type="EMBL" id="MEL1263632.1"/>
    </source>
</evidence>
<dbReference type="InterPro" id="IPR025218">
    <property type="entry name" value="DUF4426"/>
</dbReference>
<keyword evidence="1" id="KW-0732">Signal</keyword>
<gene>
    <name evidence="3" type="ORF">AAD027_04480</name>
</gene>
<evidence type="ECO:0000259" key="2">
    <source>
        <dbReference type="Pfam" id="PF14467"/>
    </source>
</evidence>
<evidence type="ECO:0000256" key="1">
    <source>
        <dbReference type="SAM" id="SignalP"/>
    </source>
</evidence>
<dbReference type="RefSeq" id="WP_341724828.1">
    <property type="nucleotide sequence ID" value="NZ_JBBWWT010000002.1"/>
</dbReference>
<organism evidence="3 4">
    <name type="scientific">Pseudoxanthomonas putridarboris</name>
    <dbReference type="NCBI Taxonomy" id="752605"/>
    <lineage>
        <taxon>Bacteria</taxon>
        <taxon>Pseudomonadati</taxon>
        <taxon>Pseudomonadota</taxon>
        <taxon>Gammaproteobacteria</taxon>
        <taxon>Lysobacterales</taxon>
        <taxon>Lysobacteraceae</taxon>
        <taxon>Pseudoxanthomonas</taxon>
    </lineage>
</organism>
<feature type="chain" id="PRO_5046670226" evidence="1">
    <location>
        <begin position="24"/>
        <end position="155"/>
    </location>
</feature>
<evidence type="ECO:0000313" key="4">
    <source>
        <dbReference type="Proteomes" id="UP001459204"/>
    </source>
</evidence>
<accession>A0ABU9IXC8</accession>
<name>A0ABU9IXC8_9GAMM</name>
<feature type="domain" description="DUF4426" evidence="2">
    <location>
        <begin position="41"/>
        <end position="155"/>
    </location>
</feature>
<protein>
    <submittedName>
        <fullName evidence="3">DUF4426 domain-containing protein</fullName>
    </submittedName>
</protein>
<feature type="signal peptide" evidence="1">
    <location>
        <begin position="1"/>
        <end position="23"/>
    </location>
</feature>
<reference evidence="3 4" key="1">
    <citation type="submission" date="2024-04" db="EMBL/GenBank/DDBJ databases">
        <title>Draft genome sequence of Pseudoxanthomonas putridarboris WD12.</title>
        <authorList>
            <person name="Oh J."/>
        </authorList>
    </citation>
    <scope>NUCLEOTIDE SEQUENCE [LARGE SCALE GENOMIC DNA]</scope>
    <source>
        <strain evidence="3 4">WD12</strain>
    </source>
</reference>
<dbReference type="Gene3D" id="2.60.40.3340">
    <property type="entry name" value="Domain of unknown function DUF4426"/>
    <property type="match status" value="1"/>
</dbReference>
<comment type="caution">
    <text evidence="3">The sequence shown here is derived from an EMBL/GenBank/DDBJ whole genome shotgun (WGS) entry which is preliminary data.</text>
</comment>
<proteinExistence type="predicted"/>
<sequence length="155" mass="16566">MIKLLVRPTLPVLLGLLLSACSGGDAPRAAEFVPPAPAESDFGTLRVRYNALPTLSLSEAVAREYGVQRDAGTALVVVALRDLSGDEEKHAEGEVDAVAVDISGARQKIALRSVGTGSYTDHIGTARISPRNTYRFELDVRSGGRSGQVKFQRNF</sequence>
<dbReference type="Proteomes" id="UP001459204">
    <property type="component" value="Unassembled WGS sequence"/>
</dbReference>
<dbReference type="EMBL" id="JBBWWT010000002">
    <property type="protein sequence ID" value="MEL1263632.1"/>
    <property type="molecule type" value="Genomic_DNA"/>
</dbReference>
<dbReference type="PROSITE" id="PS51257">
    <property type="entry name" value="PROKAR_LIPOPROTEIN"/>
    <property type="match status" value="1"/>
</dbReference>
<keyword evidence="4" id="KW-1185">Reference proteome</keyword>
<dbReference type="Pfam" id="PF14467">
    <property type="entry name" value="DUF4426"/>
    <property type="match status" value="1"/>
</dbReference>